<dbReference type="EMBL" id="SDPM01000001">
    <property type="protein sequence ID" value="RXZ88278.1"/>
    <property type="molecule type" value="Genomic_DNA"/>
</dbReference>
<dbReference type="Proteomes" id="UP000292686">
    <property type="component" value="Unassembled WGS sequence"/>
</dbReference>
<dbReference type="EMBL" id="JACCBI010000001">
    <property type="protein sequence ID" value="NYD67503.1"/>
    <property type="molecule type" value="Genomic_DNA"/>
</dbReference>
<keyword evidence="2" id="KW-1133">Transmembrane helix</keyword>
<protein>
    <submittedName>
        <fullName evidence="4">Uncharacterized protein</fullName>
    </submittedName>
</protein>
<evidence type="ECO:0000313" key="6">
    <source>
        <dbReference type="Proteomes" id="UP000581087"/>
    </source>
</evidence>
<dbReference type="Proteomes" id="UP000581087">
    <property type="component" value="Unassembled WGS sequence"/>
</dbReference>
<dbReference type="OrthoDB" id="4981285at2"/>
<reference evidence="3 6" key="2">
    <citation type="submission" date="2020-07" db="EMBL/GenBank/DDBJ databases">
        <title>Sequencing the genomes of 1000 actinobacteria strains.</title>
        <authorList>
            <person name="Klenk H.-P."/>
        </authorList>
    </citation>
    <scope>NUCLEOTIDE SEQUENCE [LARGE SCALE GENOMIC DNA]</scope>
    <source>
        <strain evidence="3 6">DSM 23870</strain>
    </source>
</reference>
<evidence type="ECO:0000313" key="5">
    <source>
        <dbReference type="Proteomes" id="UP000292686"/>
    </source>
</evidence>
<evidence type="ECO:0000313" key="4">
    <source>
        <dbReference type="EMBL" id="RXZ88278.1"/>
    </source>
</evidence>
<organism evidence="4 5">
    <name type="scientific">Agromyces atrinae</name>
    <dbReference type="NCBI Taxonomy" id="592376"/>
    <lineage>
        <taxon>Bacteria</taxon>
        <taxon>Bacillati</taxon>
        <taxon>Actinomycetota</taxon>
        <taxon>Actinomycetes</taxon>
        <taxon>Micrococcales</taxon>
        <taxon>Microbacteriaceae</taxon>
        <taxon>Agromyces</taxon>
    </lineage>
</organism>
<keyword evidence="5" id="KW-1185">Reference proteome</keyword>
<feature type="transmembrane region" description="Helical" evidence="2">
    <location>
        <begin position="6"/>
        <end position="26"/>
    </location>
</feature>
<dbReference type="RefSeq" id="WP_129172543.1">
    <property type="nucleotide sequence ID" value="NZ_JACCBI010000001.1"/>
</dbReference>
<name>A0A4Q2M8C1_9MICO</name>
<feature type="region of interest" description="Disordered" evidence="1">
    <location>
        <begin position="108"/>
        <end position="135"/>
    </location>
</feature>
<proteinExistence type="predicted"/>
<evidence type="ECO:0000313" key="3">
    <source>
        <dbReference type="EMBL" id="NYD67503.1"/>
    </source>
</evidence>
<keyword evidence="2" id="KW-0812">Transmembrane</keyword>
<comment type="caution">
    <text evidence="4">The sequence shown here is derived from an EMBL/GenBank/DDBJ whole genome shotgun (WGS) entry which is preliminary data.</text>
</comment>
<feature type="compositionally biased region" description="Basic and acidic residues" evidence="1">
    <location>
        <begin position="126"/>
        <end position="135"/>
    </location>
</feature>
<gene>
    <name evidence="3" type="ORF">BJ972_002022</name>
    <name evidence="4" type="ORF">ESP50_03625</name>
</gene>
<reference evidence="4 5" key="1">
    <citation type="submission" date="2019-01" db="EMBL/GenBank/DDBJ databases">
        <title>Agromyces.</title>
        <authorList>
            <person name="Li J."/>
        </authorList>
    </citation>
    <scope>NUCLEOTIDE SEQUENCE [LARGE SCALE GENOMIC DNA]</scope>
    <source>
        <strain evidence="4 5">DSM 23870</strain>
    </source>
</reference>
<evidence type="ECO:0000256" key="2">
    <source>
        <dbReference type="SAM" id="Phobius"/>
    </source>
</evidence>
<accession>A0A4Q2M8C1</accession>
<keyword evidence="2" id="KW-0472">Membrane</keyword>
<sequence>MDWWIWLGIAAIVVVAIALAVNRGWVDFSDKTRRGGGGGGALLIGDEVFAPRKHEAQVELDRQTLLPAPAPLPGDGDKGIAFADTTDVSDDALPEPVADPVKVPSMRRVPVAAPRESGSTPAAARFDGRIRLDLE</sequence>
<dbReference type="AlphaFoldDB" id="A0A4Q2M8C1"/>
<evidence type="ECO:0000256" key="1">
    <source>
        <dbReference type="SAM" id="MobiDB-lite"/>
    </source>
</evidence>